<proteinExistence type="predicted"/>
<keyword evidence="2" id="KW-1185">Reference proteome</keyword>
<sequence length="61" mass="6895">MVKETSAEKIGKEKFIISYKDHGEKTVSSAHGIFRMKLAANFTGKGVGTEERQYYKEEGRP</sequence>
<evidence type="ECO:0000313" key="1">
    <source>
        <dbReference type="EMBL" id="AGX04834.1"/>
    </source>
</evidence>
<dbReference type="AlphaFoldDB" id="U5LAG8"/>
<accession>U5LAG8</accession>
<dbReference type="EMBL" id="CP006643">
    <property type="protein sequence ID" value="AGX04834.1"/>
    <property type="molecule type" value="Genomic_DNA"/>
</dbReference>
<dbReference type="Proteomes" id="UP000017805">
    <property type="component" value="Chromosome"/>
</dbReference>
<name>U5LAG8_9BACI</name>
<organism evidence="1 2">
    <name type="scientific">Bacillus infantis NRRL B-14911</name>
    <dbReference type="NCBI Taxonomy" id="1367477"/>
    <lineage>
        <taxon>Bacteria</taxon>
        <taxon>Bacillati</taxon>
        <taxon>Bacillota</taxon>
        <taxon>Bacilli</taxon>
        <taxon>Bacillales</taxon>
        <taxon>Bacillaceae</taxon>
        <taxon>Bacillus</taxon>
    </lineage>
</organism>
<gene>
    <name evidence="1" type="ORF">N288_14670</name>
</gene>
<reference evidence="1 2" key="1">
    <citation type="submission" date="2013-07" db="EMBL/GenBank/DDBJ databases">
        <title>Complete genome sequence of Bacillus infantis NRRL B-14911 that has potential to induce cardiac disease by antigenic mimicry.</title>
        <authorList>
            <person name="Massilamany C."/>
            <person name="Smith T.P.L."/>
            <person name="Loy J.D."/>
            <person name="Barletta R."/>
            <person name="Reddy J."/>
        </authorList>
    </citation>
    <scope>NUCLEOTIDE SEQUENCE [LARGE SCALE GENOMIC DNA]</scope>
    <source>
        <strain evidence="1 2">NRRL B-14911</strain>
    </source>
</reference>
<evidence type="ECO:0000313" key="2">
    <source>
        <dbReference type="Proteomes" id="UP000017805"/>
    </source>
</evidence>
<dbReference type="PATRIC" id="fig|1367477.3.peg.2904"/>
<dbReference type="HOGENOM" id="CLU_2912802_0_0_9"/>
<dbReference type="KEGG" id="bif:N288_14670"/>
<protein>
    <submittedName>
        <fullName evidence="1">Uncharacterized protein</fullName>
    </submittedName>
</protein>